<dbReference type="GO" id="GO:0016831">
    <property type="term" value="F:carboxy-lyase activity"/>
    <property type="evidence" value="ECO:0007669"/>
    <property type="project" value="UniProtKB-KW"/>
</dbReference>
<dbReference type="Proteomes" id="UP001172911">
    <property type="component" value="Unassembled WGS sequence"/>
</dbReference>
<dbReference type="InterPro" id="IPR015424">
    <property type="entry name" value="PyrdxlP-dep_Trfase"/>
</dbReference>
<dbReference type="PROSITE" id="PS00703">
    <property type="entry name" value="OKR_DC_1"/>
    <property type="match status" value="1"/>
</dbReference>
<accession>A0AAW7ZH13</accession>
<dbReference type="InterPro" id="IPR036633">
    <property type="entry name" value="Prn/Lys/Arg_de-COase_C_sf"/>
</dbReference>
<evidence type="ECO:0000259" key="6">
    <source>
        <dbReference type="PROSITE" id="PS00703"/>
    </source>
</evidence>
<keyword evidence="3" id="KW-0210">Decarboxylase</keyword>
<keyword evidence="7" id="KW-0032">Aminotransferase</keyword>
<keyword evidence="5" id="KW-0456">Lyase</keyword>
<reference evidence="7" key="1">
    <citation type="journal article" date="2023" name="J. Hazard. Mater.">
        <title>Anaerobic biodegradation of pyrene and benzo[a]pyrene by a new sulfate-reducing Desulforamulus aquiferis strain DSA.</title>
        <authorList>
            <person name="Zhang Z."/>
            <person name="Sun J."/>
            <person name="Gong X."/>
            <person name="Wang C."/>
            <person name="Wang H."/>
        </authorList>
    </citation>
    <scope>NUCLEOTIDE SEQUENCE</scope>
    <source>
        <strain evidence="7">DSA</strain>
    </source>
</reference>
<keyword evidence="7" id="KW-0808">Transferase</keyword>
<evidence type="ECO:0000256" key="3">
    <source>
        <dbReference type="ARBA" id="ARBA00022793"/>
    </source>
</evidence>
<dbReference type="Gene3D" id="3.40.640.10">
    <property type="entry name" value="Type I PLP-dependent aspartate aminotransferase-like (Major domain)"/>
    <property type="match status" value="1"/>
</dbReference>
<protein>
    <submittedName>
        <fullName evidence="7">Aminotransferase class I/II-fold pyridoxal phosphate-dependent enzyme</fullName>
    </submittedName>
</protein>
<dbReference type="SUPFAM" id="SSF55904">
    <property type="entry name" value="Ornithine decarboxylase C-terminal domain"/>
    <property type="match status" value="1"/>
</dbReference>
<dbReference type="InterPro" id="IPR015421">
    <property type="entry name" value="PyrdxlP-dep_Trfase_major"/>
</dbReference>
<comment type="similarity">
    <text evidence="2">Belongs to the Orn/Lys/Arg decarboxylase class-I family.</text>
</comment>
<sequence>MGQKHAPLWDALVKNKAAGRAQFHVPGHRGGRGISSDLRKLSGSDIFALDVTELPGTDDLHNPQGSIAEAQQLAAELYQADRSFFLVNGTSVGIMALILAGCGPGDKIIVPRNAHRSVLSGLVMSGAYPIYYQPGIIENFNCLAGPDVSNIKGLMEKHAAIKAVLAINPTYYGVAGDLVPLAELCQKKGVPLLVDEAHGSHLRFYPGFPPDALGSGATAVVQSTHKMGGSLTQSSILHLKGRLICYDRVADALRMLQSTSPSYLLMASLDLARRQMALSGREIWEQAFLRSKWCRDRLLNIKGVRILAREHLEKAGARYLDPTRLTISITGLTGYQVGERLFQKGVVVEMADHNSVVAVISLGTTNEDCRRLVVGIKGLALEGGNYETTHKIIKIPEPNVDLSPREAWLRGRKKVTIEKCLGMISAETIAVYPPGIPVLCPGERITGSVLEYLREVREHSFHLQGPSDTSLKTLTVII</sequence>
<dbReference type="Pfam" id="PF03711">
    <property type="entry name" value="OKR_DC_1_C"/>
    <property type="match status" value="1"/>
</dbReference>
<dbReference type="EMBL" id="JARPTC010000019">
    <property type="protein sequence ID" value="MDO7788115.1"/>
    <property type="molecule type" value="Genomic_DNA"/>
</dbReference>
<dbReference type="PANTHER" id="PTHR43277:SF4">
    <property type="entry name" value="ARGININE DECARBOXYLASE"/>
    <property type="match status" value="1"/>
</dbReference>
<dbReference type="SUPFAM" id="SSF53383">
    <property type="entry name" value="PLP-dependent transferases"/>
    <property type="match status" value="1"/>
</dbReference>
<evidence type="ECO:0000256" key="4">
    <source>
        <dbReference type="ARBA" id="ARBA00022898"/>
    </source>
</evidence>
<comment type="caution">
    <text evidence="7">The sequence shown here is derived from an EMBL/GenBank/DDBJ whole genome shotgun (WGS) entry which is preliminary data.</text>
</comment>
<proteinExistence type="inferred from homology"/>
<evidence type="ECO:0000256" key="2">
    <source>
        <dbReference type="ARBA" id="ARBA00010671"/>
    </source>
</evidence>
<dbReference type="RefSeq" id="WP_304543746.1">
    <property type="nucleotide sequence ID" value="NZ_JARPTC010000019.1"/>
</dbReference>
<dbReference type="CDD" id="cd00615">
    <property type="entry name" value="Orn_deC_like"/>
    <property type="match status" value="1"/>
</dbReference>
<name>A0AAW7ZH13_9FIRM</name>
<dbReference type="PANTHER" id="PTHR43277">
    <property type="entry name" value="ARGININE DECARBOXYLASE"/>
    <property type="match status" value="1"/>
</dbReference>
<dbReference type="Pfam" id="PF01276">
    <property type="entry name" value="OKR_DC_1"/>
    <property type="match status" value="1"/>
</dbReference>
<evidence type="ECO:0000313" key="7">
    <source>
        <dbReference type="EMBL" id="MDO7788115.1"/>
    </source>
</evidence>
<dbReference type="AlphaFoldDB" id="A0AAW7ZH13"/>
<gene>
    <name evidence="7" type="ORF">P6N53_12855</name>
</gene>
<keyword evidence="4" id="KW-0663">Pyridoxal phosphate</keyword>
<feature type="domain" description="Orn/Lys/Arg decarboxylases family 1 pyridoxal-P attachment site" evidence="6">
    <location>
        <begin position="221"/>
        <end position="235"/>
    </location>
</feature>
<dbReference type="InterPro" id="IPR052357">
    <property type="entry name" value="Orn_Lys_Arg_decarboxylase-I"/>
</dbReference>
<organism evidence="7 8">
    <name type="scientific">Desulforamulus aquiferis</name>
    <dbReference type="NCBI Taxonomy" id="1397668"/>
    <lineage>
        <taxon>Bacteria</taxon>
        <taxon>Bacillati</taxon>
        <taxon>Bacillota</taxon>
        <taxon>Clostridia</taxon>
        <taxon>Eubacteriales</taxon>
        <taxon>Peptococcaceae</taxon>
        <taxon>Desulforamulus</taxon>
    </lineage>
</organism>
<reference evidence="7" key="2">
    <citation type="submission" date="2023-03" db="EMBL/GenBank/DDBJ databases">
        <authorList>
            <person name="Zhang Z."/>
        </authorList>
    </citation>
    <scope>NUCLEOTIDE SEQUENCE</scope>
    <source>
        <strain evidence="7">DSA</strain>
    </source>
</reference>
<evidence type="ECO:0000313" key="8">
    <source>
        <dbReference type="Proteomes" id="UP001172911"/>
    </source>
</evidence>
<keyword evidence="8" id="KW-1185">Reference proteome</keyword>
<dbReference type="InterPro" id="IPR000310">
    <property type="entry name" value="Orn/Lys/Arg_deCO2ase_major_dom"/>
</dbReference>
<evidence type="ECO:0000256" key="1">
    <source>
        <dbReference type="ARBA" id="ARBA00001933"/>
    </source>
</evidence>
<dbReference type="InterPro" id="IPR008286">
    <property type="entry name" value="Prn/Lys/Arg_de-COase_C"/>
</dbReference>
<dbReference type="GO" id="GO:0008483">
    <property type="term" value="F:transaminase activity"/>
    <property type="evidence" value="ECO:0007669"/>
    <property type="project" value="UniProtKB-KW"/>
</dbReference>
<evidence type="ECO:0000256" key="5">
    <source>
        <dbReference type="ARBA" id="ARBA00023239"/>
    </source>
</evidence>
<comment type="cofactor">
    <cofactor evidence="1">
        <name>pyridoxal 5'-phosphate</name>
        <dbReference type="ChEBI" id="CHEBI:597326"/>
    </cofactor>
</comment>
<dbReference type="Gene3D" id="3.90.100.10">
    <property type="entry name" value="Orn/Lys/Arg decarboxylase, C-terminal domain"/>
    <property type="match status" value="1"/>
</dbReference>